<proteinExistence type="predicted"/>
<feature type="compositionally biased region" description="Basic residues" evidence="1">
    <location>
        <begin position="88"/>
        <end position="98"/>
    </location>
</feature>
<evidence type="ECO:0000313" key="2">
    <source>
        <dbReference type="EMBL" id="JAE07733.1"/>
    </source>
</evidence>
<evidence type="ECO:0000256" key="1">
    <source>
        <dbReference type="SAM" id="MobiDB-lite"/>
    </source>
</evidence>
<sequence>MKTKKTVNGSSCNKSKVFGSLIGKDVSEIDPSYKLFLEHLSKDGNTYVLDVPNGDHGMPVSVRYYEDDTSYVNAKDKTVPNFSNGSLHRSRGVPHGKRPGVTGKAANRNVGKSFSPRTSSVKQKASEMDESYELFLNLVKFKDGFMVIEPEPGVTIVYEQEEDLAAGYDEMRAGSSTNELEPLMSPLENMEDEYAMHTYEDGFARADKIASEHDLSGPSSENLDGQDVVCTDEHGLVLYTEPSDLKACDCNQGSPLPLIVGGSATFDDKLNAVLSQPYDQNEYEELWRKATDQKPVSKQRHLRSASKRYVTEVIGLSYLDYYPDLAIEIDSADCDERLGLLRKFFFWLENLCHEGAYMPWIPKTLACNPISTEEYEPTHPLQTRPTR</sequence>
<dbReference type="AlphaFoldDB" id="A0A0A9FHJ4"/>
<organism evidence="2">
    <name type="scientific">Arundo donax</name>
    <name type="common">Giant reed</name>
    <name type="synonym">Donax arundinaceus</name>
    <dbReference type="NCBI Taxonomy" id="35708"/>
    <lineage>
        <taxon>Eukaryota</taxon>
        <taxon>Viridiplantae</taxon>
        <taxon>Streptophyta</taxon>
        <taxon>Embryophyta</taxon>
        <taxon>Tracheophyta</taxon>
        <taxon>Spermatophyta</taxon>
        <taxon>Magnoliopsida</taxon>
        <taxon>Liliopsida</taxon>
        <taxon>Poales</taxon>
        <taxon>Poaceae</taxon>
        <taxon>PACMAD clade</taxon>
        <taxon>Arundinoideae</taxon>
        <taxon>Arundineae</taxon>
        <taxon>Arundo</taxon>
    </lineage>
</organism>
<accession>A0A0A9FHJ4</accession>
<reference evidence="2" key="1">
    <citation type="submission" date="2014-09" db="EMBL/GenBank/DDBJ databases">
        <authorList>
            <person name="Magalhaes I.L.F."/>
            <person name="Oliveira U."/>
            <person name="Santos F.R."/>
            <person name="Vidigal T.H.D.A."/>
            <person name="Brescovit A.D."/>
            <person name="Santos A.J."/>
        </authorList>
    </citation>
    <scope>NUCLEOTIDE SEQUENCE</scope>
    <source>
        <tissue evidence="2">Shoot tissue taken approximately 20 cm above the soil surface</tissue>
    </source>
</reference>
<reference evidence="2" key="2">
    <citation type="journal article" date="2015" name="Data Brief">
        <title>Shoot transcriptome of the giant reed, Arundo donax.</title>
        <authorList>
            <person name="Barrero R.A."/>
            <person name="Guerrero F.D."/>
            <person name="Moolhuijzen P."/>
            <person name="Goolsby J.A."/>
            <person name="Tidwell J."/>
            <person name="Bellgard S.E."/>
            <person name="Bellgard M.I."/>
        </authorList>
    </citation>
    <scope>NUCLEOTIDE SEQUENCE</scope>
    <source>
        <tissue evidence="2">Shoot tissue taken approximately 20 cm above the soil surface</tissue>
    </source>
</reference>
<dbReference type="PANTHER" id="PTHR34194">
    <property type="entry name" value="F14J8.16 PROTEIN"/>
    <property type="match status" value="1"/>
</dbReference>
<dbReference type="EMBL" id="GBRH01190163">
    <property type="protein sequence ID" value="JAE07733.1"/>
    <property type="molecule type" value="Transcribed_RNA"/>
</dbReference>
<feature type="compositionally biased region" description="Polar residues" evidence="1">
    <location>
        <begin position="110"/>
        <end position="123"/>
    </location>
</feature>
<feature type="region of interest" description="Disordered" evidence="1">
    <location>
        <begin position="75"/>
        <end position="126"/>
    </location>
</feature>
<protein>
    <submittedName>
        <fullName evidence="2">Uncharacterized protein</fullName>
    </submittedName>
</protein>
<name>A0A0A9FHJ4_ARUDO</name>
<dbReference type="PANTHER" id="PTHR34194:SF25">
    <property type="entry name" value="OS05G0423200 PROTEIN"/>
    <property type="match status" value="1"/>
</dbReference>